<evidence type="ECO:0000313" key="1">
    <source>
        <dbReference type="EMBL" id="OAM91595.1"/>
    </source>
</evidence>
<dbReference type="STRING" id="1184151.AW736_02005"/>
<accession>A0A178IQF0</accession>
<dbReference type="EMBL" id="LRRQ01000018">
    <property type="protein sequence ID" value="OAM91595.1"/>
    <property type="molecule type" value="Genomic_DNA"/>
</dbReference>
<keyword evidence="2" id="KW-1185">Reference proteome</keyword>
<gene>
    <name evidence="1" type="ORF">AW736_02005</name>
</gene>
<evidence type="ECO:0000313" key="2">
    <source>
        <dbReference type="Proteomes" id="UP000078486"/>
    </source>
</evidence>
<dbReference type="RefSeq" id="WP_145928512.1">
    <property type="nucleotide sequence ID" value="NZ_CP109796.1"/>
</dbReference>
<dbReference type="AlphaFoldDB" id="A0A178IQF0"/>
<protein>
    <submittedName>
        <fullName evidence="1">Uncharacterized protein</fullName>
    </submittedName>
</protein>
<name>A0A178IQF0_9BACT</name>
<organism evidence="1 2">
    <name type="scientific">Termitidicoccus mucosus</name>
    <dbReference type="NCBI Taxonomy" id="1184151"/>
    <lineage>
        <taxon>Bacteria</taxon>
        <taxon>Pseudomonadati</taxon>
        <taxon>Verrucomicrobiota</taxon>
        <taxon>Opitutia</taxon>
        <taxon>Opitutales</taxon>
        <taxon>Opitutaceae</taxon>
        <taxon>Termitidicoccus</taxon>
    </lineage>
</organism>
<dbReference type="OrthoDB" id="6922200at2"/>
<dbReference type="Proteomes" id="UP000078486">
    <property type="component" value="Unassembled WGS sequence"/>
</dbReference>
<reference evidence="1 2" key="1">
    <citation type="submission" date="2016-01" db="EMBL/GenBank/DDBJ databases">
        <title>High potential of lignocellulose degradation of a new Verrucomicrobia species.</title>
        <authorList>
            <person name="Wang Y."/>
            <person name="Shi Y."/>
            <person name="Qiu Z."/>
            <person name="Liu S."/>
            <person name="Yang H."/>
        </authorList>
    </citation>
    <scope>NUCLEOTIDE SEQUENCE [LARGE SCALE GENOMIC DNA]</scope>
    <source>
        <strain evidence="1 2">TSB47</strain>
    </source>
</reference>
<comment type="caution">
    <text evidence="1">The sequence shown here is derived from an EMBL/GenBank/DDBJ whole genome shotgun (WGS) entry which is preliminary data.</text>
</comment>
<proteinExistence type="predicted"/>
<sequence length="169" mass="19156">MNPFRLFSRPKKVRKQVYELTRADLETSAVWEFCLDEEGESGQDEATVKPRADVTKISDLDGSCIAKTEFTFADGKRAFGYVSAASEETLPAIQPVIVTPQGQVMFWYGIVPPDEKWVAESLGRLSSVSERPFPIRYSCLVPTDDIPLNGELEGFYHYNRSREIQVIKR</sequence>